<dbReference type="InterPro" id="IPR036892">
    <property type="entry name" value="L27_dom_sf"/>
</dbReference>
<reference evidence="3" key="1">
    <citation type="submission" date="2023-07" db="EMBL/GenBank/DDBJ databases">
        <title>Chromosome-level Genome Assembly of Striped Snakehead (Channa striata).</title>
        <authorList>
            <person name="Liu H."/>
        </authorList>
    </citation>
    <scope>NUCLEOTIDE SEQUENCE</scope>
    <source>
        <strain evidence="3">Gz</strain>
        <tissue evidence="3">Muscle</tissue>
    </source>
</reference>
<dbReference type="InterPro" id="IPR015143">
    <property type="entry name" value="L27_1"/>
</dbReference>
<feature type="compositionally biased region" description="Polar residues" evidence="1">
    <location>
        <begin position="204"/>
        <end position="254"/>
    </location>
</feature>
<proteinExistence type="predicted"/>
<protein>
    <recommendedName>
        <fullName evidence="2">L27 domain-containing protein</fullName>
    </recommendedName>
</protein>
<feature type="compositionally biased region" description="Low complexity" evidence="1">
    <location>
        <begin position="158"/>
        <end position="168"/>
    </location>
</feature>
<comment type="caution">
    <text evidence="3">The sequence shown here is derived from an EMBL/GenBank/DDBJ whole genome shotgun (WGS) entry which is preliminary data.</text>
</comment>
<accession>A0AA88SKS2</accession>
<evidence type="ECO:0000313" key="4">
    <source>
        <dbReference type="Proteomes" id="UP001187415"/>
    </source>
</evidence>
<dbReference type="InterPro" id="IPR019590">
    <property type="entry name" value="DLG1_PEST_dom"/>
</dbReference>
<dbReference type="SMART" id="SM01277">
    <property type="entry name" value="MAGUK_N_PEST"/>
    <property type="match status" value="1"/>
</dbReference>
<dbReference type="Pfam" id="PF10608">
    <property type="entry name" value="MAGUK_N_PEST"/>
    <property type="match status" value="1"/>
</dbReference>
<feature type="region of interest" description="Disordered" evidence="1">
    <location>
        <begin position="274"/>
        <end position="353"/>
    </location>
</feature>
<sequence>MRLGPPSFSAEPNLSYAQRALELLQQYRDKLDQRQQSQNRTKQGPVEEDVQLQQSLDRVINVFQSQLFTALLDIQEYYELTMLADSKCSVEQTHSLPASCTLPAEVSPQPQASCGLLSTQAFEGPFQPKPLTPKTRSIKSPAPPIPSGIHVTKPPSPTTQSRTPQAQPGKVKYRAPPPPVQSGASKPLAADPSNPCFPLAATSPGDTVNALETSSGSLKSPTGLSLNGTKPHLNATNSGVPSESSATSANPQSYTASSDLNLVTVSALVSSTIQGFVSPPTPDKLAPTSTTTSTIPGPNTATDVPVRSQSFKTCEEPASGKVTPNTSPSSSSQAKFTFSSLSPTSPSRLLTKGPQLRYKYRCQEEEGASPGAPKLHQLPCHQHPMEVARELRDGGTLGREGGTLGREGGTLGREGGTLGREGGTLGRKGGTLGREGGTLGREGGTLGRDGGTWRREGVGFGTMERERERSLGRDGSLGRRCDLRGAELVQVAERHLSQIQHVHGYVTHTHITPAQVESPGVPFDDETWPHPEGERLNEVPTPPFSSLYSQSHPYYQGSYGSIVGYSWTLFRLAVVMELIYLPPLANALQV</sequence>
<organism evidence="3 4">
    <name type="scientific">Channa striata</name>
    <name type="common">Snakehead murrel</name>
    <name type="synonym">Ophicephalus striatus</name>
    <dbReference type="NCBI Taxonomy" id="64152"/>
    <lineage>
        <taxon>Eukaryota</taxon>
        <taxon>Metazoa</taxon>
        <taxon>Chordata</taxon>
        <taxon>Craniata</taxon>
        <taxon>Vertebrata</taxon>
        <taxon>Euteleostomi</taxon>
        <taxon>Actinopterygii</taxon>
        <taxon>Neopterygii</taxon>
        <taxon>Teleostei</taxon>
        <taxon>Neoteleostei</taxon>
        <taxon>Acanthomorphata</taxon>
        <taxon>Anabantaria</taxon>
        <taxon>Anabantiformes</taxon>
        <taxon>Channoidei</taxon>
        <taxon>Channidae</taxon>
        <taxon>Channa</taxon>
    </lineage>
</organism>
<evidence type="ECO:0000259" key="2">
    <source>
        <dbReference type="PROSITE" id="PS51022"/>
    </source>
</evidence>
<keyword evidence="4" id="KW-1185">Reference proteome</keyword>
<evidence type="ECO:0000256" key="1">
    <source>
        <dbReference type="SAM" id="MobiDB-lite"/>
    </source>
</evidence>
<dbReference type="PROSITE" id="PS51022">
    <property type="entry name" value="L27"/>
    <property type="match status" value="1"/>
</dbReference>
<dbReference type="InterPro" id="IPR004172">
    <property type="entry name" value="L27_dom"/>
</dbReference>
<evidence type="ECO:0000313" key="3">
    <source>
        <dbReference type="EMBL" id="KAK2835198.1"/>
    </source>
</evidence>
<name>A0AA88SKS2_CHASR</name>
<feature type="compositionally biased region" description="Polar residues" evidence="1">
    <location>
        <begin position="295"/>
        <end position="312"/>
    </location>
</feature>
<feature type="region of interest" description="Disordered" evidence="1">
    <location>
        <begin position="125"/>
        <end position="254"/>
    </location>
</feature>
<feature type="compositionally biased region" description="Gly residues" evidence="1">
    <location>
        <begin position="395"/>
        <end position="450"/>
    </location>
</feature>
<dbReference type="Pfam" id="PF09058">
    <property type="entry name" value="L27_1"/>
    <property type="match status" value="1"/>
</dbReference>
<dbReference type="Proteomes" id="UP001187415">
    <property type="component" value="Unassembled WGS sequence"/>
</dbReference>
<dbReference type="EMBL" id="JAUPFM010000012">
    <property type="protein sequence ID" value="KAK2835198.1"/>
    <property type="molecule type" value="Genomic_DNA"/>
</dbReference>
<dbReference type="AlphaFoldDB" id="A0AA88SKS2"/>
<feature type="domain" description="L27" evidence="2">
    <location>
        <begin position="13"/>
        <end position="86"/>
    </location>
</feature>
<feature type="region of interest" description="Disordered" evidence="1">
    <location>
        <begin position="393"/>
        <end position="456"/>
    </location>
</feature>
<dbReference type="SUPFAM" id="SSF101288">
    <property type="entry name" value="L27 domain"/>
    <property type="match status" value="1"/>
</dbReference>
<feature type="compositionally biased region" description="Low complexity" evidence="1">
    <location>
        <begin position="327"/>
        <end position="351"/>
    </location>
</feature>
<gene>
    <name evidence="3" type="ORF">Q5P01_015682</name>
</gene>
<dbReference type="Gene3D" id="1.10.287.470">
    <property type="entry name" value="Helix hairpin bin"/>
    <property type="match status" value="1"/>
</dbReference>